<gene>
    <name evidence="2" type="ORF">GII30_16610</name>
</gene>
<keyword evidence="1" id="KW-0460">Magnesium</keyword>
<reference evidence="2" key="1">
    <citation type="journal article" date="2021" name="Nat. Microbiol.">
        <title>Cocultivation of an ultrasmall environmental parasitic bacterium with lytic ability against bacteria associated with wastewater foams.</title>
        <authorList>
            <person name="Batinovic S."/>
            <person name="Rose J.J.A."/>
            <person name="Ratcliffe J."/>
            <person name="Seviour R.J."/>
            <person name="Petrovski S."/>
        </authorList>
    </citation>
    <scope>NUCLEOTIDE SEQUENCE</scope>
    <source>
        <strain evidence="2">CON44</strain>
    </source>
</reference>
<dbReference type="InterPro" id="IPR000760">
    <property type="entry name" value="Inositol_monophosphatase-like"/>
</dbReference>
<evidence type="ECO:0000256" key="1">
    <source>
        <dbReference type="PIRSR" id="PIRSR600760-2"/>
    </source>
</evidence>
<dbReference type="RefSeq" id="WP_005190610.1">
    <property type="nucleotide sequence ID" value="NZ_CP045804.1"/>
</dbReference>
<dbReference type="GO" id="GO:0008934">
    <property type="term" value="F:inositol monophosphate 1-phosphatase activity"/>
    <property type="evidence" value="ECO:0007669"/>
    <property type="project" value="TreeGrafter"/>
</dbReference>
<dbReference type="Gene3D" id="3.40.190.80">
    <property type="match status" value="1"/>
</dbReference>
<feature type="binding site" evidence="1">
    <location>
        <position position="87"/>
    </location>
    <ligand>
        <name>Mg(2+)</name>
        <dbReference type="ChEBI" id="CHEBI:18420"/>
        <label>1</label>
        <note>catalytic</note>
    </ligand>
</feature>
<dbReference type="GO" id="GO:0007165">
    <property type="term" value="P:signal transduction"/>
    <property type="evidence" value="ECO:0007669"/>
    <property type="project" value="TreeGrafter"/>
</dbReference>
<dbReference type="Gene3D" id="3.30.540.10">
    <property type="entry name" value="Fructose-1,6-Bisphosphatase, subunit A, domain 1"/>
    <property type="match status" value="1"/>
</dbReference>
<dbReference type="GO" id="GO:0006020">
    <property type="term" value="P:inositol metabolic process"/>
    <property type="evidence" value="ECO:0007669"/>
    <property type="project" value="TreeGrafter"/>
</dbReference>
<evidence type="ECO:0000313" key="2">
    <source>
        <dbReference type="EMBL" id="QHN40548.1"/>
    </source>
</evidence>
<dbReference type="PRINTS" id="PR00377">
    <property type="entry name" value="IMPHPHTASES"/>
</dbReference>
<protein>
    <submittedName>
        <fullName evidence="2">3'(2'),5'-bisphosphate nucleotidase CysQ</fullName>
    </submittedName>
</protein>
<dbReference type="PANTHER" id="PTHR20854:SF4">
    <property type="entry name" value="INOSITOL-1-MONOPHOSPHATASE-RELATED"/>
    <property type="match status" value="1"/>
</dbReference>
<organism evidence="2">
    <name type="scientific">Gordonia amarae</name>
    <dbReference type="NCBI Taxonomy" id="36821"/>
    <lineage>
        <taxon>Bacteria</taxon>
        <taxon>Bacillati</taxon>
        <taxon>Actinomycetota</taxon>
        <taxon>Actinomycetes</taxon>
        <taxon>Mycobacteriales</taxon>
        <taxon>Gordoniaceae</taxon>
        <taxon>Gordonia</taxon>
    </lineage>
</organism>
<dbReference type="EMBL" id="CP045810">
    <property type="protein sequence ID" value="QHN40548.1"/>
    <property type="molecule type" value="Genomic_DNA"/>
</dbReference>
<dbReference type="Pfam" id="PF00459">
    <property type="entry name" value="Inositol_P"/>
    <property type="match status" value="1"/>
</dbReference>
<name>A0A857KQG6_9ACTN</name>
<dbReference type="AlphaFoldDB" id="A0A857KQG6"/>
<keyword evidence="1" id="KW-0479">Metal-binding</keyword>
<dbReference type="CDD" id="cd01637">
    <property type="entry name" value="IMPase_like"/>
    <property type="match status" value="1"/>
</dbReference>
<sequence length="269" mass="27899">MKTDYSELLKAVTVIAEQAGDRLLNVYDTDARPADAAALRDALDRNERVSADGTRAALTALLPEARFVGEAEEAAPLPDDGDWWVIDDTEGSVNHIHGLPDWGVSIALVRAGTPVLAVFRQPVPDLTYTAVVGEGALVGERRLAVSGKQGLDVAIVGTGQAEADQPDTYGPIGSSITTLLDAALLVRASVPSTFPMLQVAGGNMDAFWQYRPVLPGVAAGSLFVAEAGGVVTTIDGKPWVPGSDTILVGAPGVHPGVRAALATTDGSLR</sequence>
<feature type="binding site" evidence="1">
    <location>
        <position position="70"/>
    </location>
    <ligand>
        <name>Mg(2+)</name>
        <dbReference type="ChEBI" id="CHEBI:18420"/>
        <label>1</label>
        <note>catalytic</note>
    </ligand>
</feature>
<dbReference type="SUPFAM" id="SSF56655">
    <property type="entry name" value="Carbohydrate phosphatase"/>
    <property type="match status" value="1"/>
</dbReference>
<dbReference type="PANTHER" id="PTHR20854">
    <property type="entry name" value="INOSITOL MONOPHOSPHATASE"/>
    <property type="match status" value="1"/>
</dbReference>
<dbReference type="GO" id="GO:0046872">
    <property type="term" value="F:metal ion binding"/>
    <property type="evidence" value="ECO:0007669"/>
    <property type="project" value="UniProtKB-KW"/>
</dbReference>
<accession>A0A857KQG6</accession>
<comment type="cofactor">
    <cofactor evidence="1">
        <name>Mg(2+)</name>
        <dbReference type="ChEBI" id="CHEBI:18420"/>
    </cofactor>
</comment>
<proteinExistence type="predicted"/>